<dbReference type="SUPFAM" id="SSF48371">
    <property type="entry name" value="ARM repeat"/>
    <property type="match status" value="1"/>
</dbReference>
<comment type="caution">
    <text evidence="1">The sequence shown here is derived from an EMBL/GenBank/DDBJ whole genome shotgun (WGS) entry which is preliminary data.</text>
</comment>
<dbReference type="InterPro" id="IPR011989">
    <property type="entry name" value="ARM-like"/>
</dbReference>
<dbReference type="RefSeq" id="WP_378286674.1">
    <property type="nucleotide sequence ID" value="NZ_JBHSON010000059.1"/>
</dbReference>
<protein>
    <recommendedName>
        <fullName evidence="3">HEAT repeat domain-containing protein</fullName>
    </recommendedName>
</protein>
<dbReference type="Gene3D" id="1.25.10.10">
    <property type="entry name" value="Leucine-rich Repeat Variant"/>
    <property type="match status" value="1"/>
</dbReference>
<evidence type="ECO:0008006" key="3">
    <source>
        <dbReference type="Google" id="ProtNLM"/>
    </source>
</evidence>
<sequence>MSRRRFDQAMQLMRERDPRVREKAFDFLREHADGYVDELIAEFAAEREDQDLGCWLLELIAEARAAQALAVFRDQLESREEPLRFWAVRGLEMLESREADQLLEQARANDWIF</sequence>
<dbReference type="Proteomes" id="UP001596074">
    <property type="component" value="Unassembled WGS sequence"/>
</dbReference>
<keyword evidence="2" id="KW-1185">Reference proteome</keyword>
<organism evidence="1 2">
    <name type="scientific">Actinomadura rugatobispora</name>
    <dbReference type="NCBI Taxonomy" id="1994"/>
    <lineage>
        <taxon>Bacteria</taxon>
        <taxon>Bacillati</taxon>
        <taxon>Actinomycetota</taxon>
        <taxon>Actinomycetes</taxon>
        <taxon>Streptosporangiales</taxon>
        <taxon>Thermomonosporaceae</taxon>
        <taxon>Actinomadura</taxon>
    </lineage>
</organism>
<gene>
    <name evidence="1" type="ORF">ACFPZN_35045</name>
</gene>
<evidence type="ECO:0000313" key="2">
    <source>
        <dbReference type="Proteomes" id="UP001596074"/>
    </source>
</evidence>
<accession>A0ABW1A9B0</accession>
<dbReference type="EMBL" id="JBHSON010000059">
    <property type="protein sequence ID" value="MFC5750864.1"/>
    <property type="molecule type" value="Genomic_DNA"/>
</dbReference>
<reference evidence="2" key="1">
    <citation type="journal article" date="2019" name="Int. J. Syst. Evol. Microbiol.">
        <title>The Global Catalogue of Microorganisms (GCM) 10K type strain sequencing project: providing services to taxonomists for standard genome sequencing and annotation.</title>
        <authorList>
            <consortium name="The Broad Institute Genomics Platform"/>
            <consortium name="The Broad Institute Genome Sequencing Center for Infectious Disease"/>
            <person name="Wu L."/>
            <person name="Ma J."/>
        </authorList>
    </citation>
    <scope>NUCLEOTIDE SEQUENCE [LARGE SCALE GENOMIC DNA]</scope>
    <source>
        <strain evidence="2">KCTC 42087</strain>
    </source>
</reference>
<dbReference type="InterPro" id="IPR016024">
    <property type="entry name" value="ARM-type_fold"/>
</dbReference>
<evidence type="ECO:0000313" key="1">
    <source>
        <dbReference type="EMBL" id="MFC5750864.1"/>
    </source>
</evidence>
<proteinExistence type="predicted"/>
<name>A0ABW1A9B0_9ACTN</name>